<dbReference type="InterPro" id="IPR045851">
    <property type="entry name" value="AMP-bd_C_sf"/>
</dbReference>
<proteinExistence type="predicted"/>
<gene>
    <name evidence="7" type="primary">menE</name>
    <name evidence="7" type="ORF">H6A01_03360</name>
</gene>
<evidence type="ECO:0000256" key="2">
    <source>
        <dbReference type="ARBA" id="ARBA00022598"/>
    </source>
</evidence>
<accession>A0ABS2GDX9</accession>
<sequence>MEWLRRWAVERPSALFLNEWTYGDVYEATIAVATYLQEALDGQRRVALRAENSVAMAVTLFAALLCGKEVLTINTHLTAGEVADQMQTLEITSLLTVAGDVPWNGIEDISAMGLHSLHITVPTRSSKAAEKRDALTAAGGKAVMPNSPANTSFCWRPDDTAIAVIMNTSATTGRFKSVPIRWGQIRAHVAASVEVIGVEAEDNWLVVLPMFHVSGLSIILRTLYNGTAATIMRKYEEGPVLKAIGEGKVNMISLVPTILQRIIEAVPAHGLRMILLGGEFIPQPLIKRCLEKRLPVYKTYGMTESFAQSATFNILAYPHKLAAVGKPLPGVTITVKNQDSHGVGDIWIQSPMLMTGYLGKKPLSPEGLNTDDIGYIDEDGFLYLLNRRKDIIISGGENIYPKELEDTLYELDGLEECAVIPVADAHWGQVPALFYAGTVAPEAVRDFLANRLARYKLPKYIRQIASLPKNASGKVLRGELHL</sequence>
<dbReference type="RefSeq" id="WP_028254489.1">
    <property type="nucleotide sequence ID" value="NZ_JACJLA010000004.1"/>
</dbReference>
<dbReference type="Gene3D" id="3.30.300.30">
    <property type="match status" value="1"/>
</dbReference>
<dbReference type="InterPro" id="IPR010192">
    <property type="entry name" value="MenE"/>
</dbReference>
<feature type="domain" description="AMP-binding enzyme C-terminal" evidence="6">
    <location>
        <begin position="403"/>
        <end position="474"/>
    </location>
</feature>
<dbReference type="Pfam" id="PF00501">
    <property type="entry name" value="AMP-binding"/>
    <property type="match status" value="1"/>
</dbReference>
<keyword evidence="1" id="KW-0474">Menaquinone biosynthesis</keyword>
<dbReference type="InterPro" id="IPR025110">
    <property type="entry name" value="AMP-bd_C"/>
</dbReference>
<dbReference type="PANTHER" id="PTHR43201:SF32">
    <property type="entry name" value="2-SUCCINYLBENZOATE--COA LIGASE, CHLOROPLASTIC_PEROXISOMAL"/>
    <property type="match status" value="1"/>
</dbReference>
<dbReference type="NCBIfam" id="TIGR01923">
    <property type="entry name" value="menE"/>
    <property type="match status" value="1"/>
</dbReference>
<evidence type="ECO:0000313" key="7">
    <source>
        <dbReference type="EMBL" id="MBM6912371.1"/>
    </source>
</evidence>
<evidence type="ECO:0000256" key="3">
    <source>
        <dbReference type="ARBA" id="ARBA00022741"/>
    </source>
</evidence>
<reference evidence="7 8" key="1">
    <citation type="journal article" date="2021" name="Sci. Rep.">
        <title>The distribution of antibiotic resistance genes in chicken gut microbiota commensals.</title>
        <authorList>
            <person name="Juricova H."/>
            <person name="Matiasovicova J."/>
            <person name="Kubasova T."/>
            <person name="Cejkova D."/>
            <person name="Rychlik I."/>
        </authorList>
    </citation>
    <scope>NUCLEOTIDE SEQUENCE [LARGE SCALE GENOMIC DNA]</scope>
    <source>
        <strain evidence="7 8">An537</strain>
    </source>
</reference>
<keyword evidence="4" id="KW-0067">ATP-binding</keyword>
<evidence type="ECO:0000256" key="1">
    <source>
        <dbReference type="ARBA" id="ARBA00022428"/>
    </source>
</evidence>
<organism evidence="7 8">
    <name type="scientific">Veillonella magna</name>
    <dbReference type="NCBI Taxonomy" id="464322"/>
    <lineage>
        <taxon>Bacteria</taxon>
        <taxon>Bacillati</taxon>
        <taxon>Bacillota</taxon>
        <taxon>Negativicutes</taxon>
        <taxon>Veillonellales</taxon>
        <taxon>Veillonellaceae</taxon>
        <taxon>Veillonella</taxon>
    </lineage>
</organism>
<dbReference type="PANTHER" id="PTHR43201">
    <property type="entry name" value="ACYL-COA SYNTHETASE"/>
    <property type="match status" value="1"/>
</dbReference>
<evidence type="ECO:0000256" key="4">
    <source>
        <dbReference type="ARBA" id="ARBA00022840"/>
    </source>
</evidence>
<feature type="domain" description="AMP-dependent synthetase/ligase" evidence="5">
    <location>
        <begin position="18"/>
        <end position="358"/>
    </location>
</feature>
<protein>
    <submittedName>
        <fullName evidence="7">O-succinylbenzoate--CoA ligase</fullName>
        <ecNumber evidence="7">6.2.1.26</ecNumber>
    </submittedName>
</protein>
<evidence type="ECO:0000259" key="6">
    <source>
        <dbReference type="Pfam" id="PF13193"/>
    </source>
</evidence>
<dbReference type="Proteomes" id="UP000707138">
    <property type="component" value="Unassembled WGS sequence"/>
</dbReference>
<dbReference type="Gene3D" id="3.40.50.12780">
    <property type="entry name" value="N-terminal domain of ligase-like"/>
    <property type="match status" value="1"/>
</dbReference>
<dbReference type="EC" id="6.2.1.26" evidence="7"/>
<dbReference type="SUPFAM" id="SSF56801">
    <property type="entry name" value="Acetyl-CoA synthetase-like"/>
    <property type="match status" value="1"/>
</dbReference>
<dbReference type="GO" id="GO:0008756">
    <property type="term" value="F:o-succinylbenzoate-CoA ligase activity"/>
    <property type="evidence" value="ECO:0007669"/>
    <property type="project" value="UniProtKB-EC"/>
</dbReference>
<comment type="caution">
    <text evidence="7">The sequence shown here is derived from an EMBL/GenBank/DDBJ whole genome shotgun (WGS) entry which is preliminary data.</text>
</comment>
<evidence type="ECO:0000259" key="5">
    <source>
        <dbReference type="Pfam" id="PF00501"/>
    </source>
</evidence>
<dbReference type="Pfam" id="PF13193">
    <property type="entry name" value="AMP-binding_C"/>
    <property type="match status" value="1"/>
</dbReference>
<dbReference type="InterPro" id="IPR000873">
    <property type="entry name" value="AMP-dep_synth/lig_dom"/>
</dbReference>
<name>A0ABS2GDX9_9FIRM</name>
<keyword evidence="3" id="KW-0547">Nucleotide-binding</keyword>
<evidence type="ECO:0000313" key="8">
    <source>
        <dbReference type="Proteomes" id="UP000707138"/>
    </source>
</evidence>
<keyword evidence="8" id="KW-1185">Reference proteome</keyword>
<dbReference type="InterPro" id="IPR042099">
    <property type="entry name" value="ANL_N_sf"/>
</dbReference>
<keyword evidence="2 7" id="KW-0436">Ligase</keyword>
<dbReference type="EMBL" id="JACJLA010000004">
    <property type="protein sequence ID" value="MBM6912371.1"/>
    <property type="molecule type" value="Genomic_DNA"/>
</dbReference>